<organism evidence="2 3">
    <name type="scientific">Orbilia ellipsospora</name>
    <dbReference type="NCBI Taxonomy" id="2528407"/>
    <lineage>
        <taxon>Eukaryota</taxon>
        <taxon>Fungi</taxon>
        <taxon>Dikarya</taxon>
        <taxon>Ascomycota</taxon>
        <taxon>Pezizomycotina</taxon>
        <taxon>Orbiliomycetes</taxon>
        <taxon>Orbiliales</taxon>
        <taxon>Orbiliaceae</taxon>
        <taxon>Orbilia</taxon>
    </lineage>
</organism>
<accession>A0AAV9WU61</accession>
<feature type="region of interest" description="Disordered" evidence="1">
    <location>
        <begin position="91"/>
        <end position="214"/>
    </location>
</feature>
<protein>
    <submittedName>
        <fullName evidence="2">Uncharacterized protein</fullName>
    </submittedName>
</protein>
<feature type="compositionally biased region" description="Low complexity" evidence="1">
    <location>
        <begin position="146"/>
        <end position="155"/>
    </location>
</feature>
<dbReference type="EMBL" id="JAVHJO010000017">
    <property type="protein sequence ID" value="KAK6525294.1"/>
    <property type="molecule type" value="Genomic_DNA"/>
</dbReference>
<name>A0AAV9WU61_9PEZI</name>
<dbReference type="AlphaFoldDB" id="A0AAV9WU61"/>
<feature type="region of interest" description="Disordered" evidence="1">
    <location>
        <begin position="18"/>
        <end position="73"/>
    </location>
</feature>
<feature type="compositionally biased region" description="Polar residues" evidence="1">
    <location>
        <begin position="38"/>
        <end position="65"/>
    </location>
</feature>
<evidence type="ECO:0000313" key="2">
    <source>
        <dbReference type="EMBL" id="KAK6525294.1"/>
    </source>
</evidence>
<evidence type="ECO:0000256" key="1">
    <source>
        <dbReference type="SAM" id="MobiDB-lite"/>
    </source>
</evidence>
<keyword evidence="3" id="KW-1185">Reference proteome</keyword>
<feature type="compositionally biased region" description="Polar residues" evidence="1">
    <location>
        <begin position="188"/>
        <end position="202"/>
    </location>
</feature>
<feature type="compositionally biased region" description="Polar residues" evidence="1">
    <location>
        <begin position="18"/>
        <end position="29"/>
    </location>
</feature>
<sequence length="256" mass="29174">MSVPPWPLYGNQYHYSQYPSHQPQLQDSHYGQPPYQPSACQPSQLQGQGMTTDIQRSRSYQNDSRQAVRRPGNQVTQFQQPINVPMVWDDHYYYPRPEQPTTGYTQRSNSQAQGQGHTVRPRRSLILVPCRNRRQNNKRTTDHSDGWGTSGPTGSSDGGEEEDQYQDGYIRDHPSYAQCDNTRHSHGSRMQSSHETSTTPQDSGHGYADNNSNNLRYYPGGPLLPLGAYYDFPPASNPQNALRNQQSNFNPPYYGY</sequence>
<gene>
    <name evidence="2" type="ORF">TWF694_005439</name>
</gene>
<feature type="region of interest" description="Disordered" evidence="1">
    <location>
        <begin position="237"/>
        <end position="256"/>
    </location>
</feature>
<proteinExistence type="predicted"/>
<feature type="compositionally biased region" description="Polar residues" evidence="1">
    <location>
        <begin position="99"/>
        <end position="116"/>
    </location>
</feature>
<dbReference type="Proteomes" id="UP001365542">
    <property type="component" value="Unassembled WGS sequence"/>
</dbReference>
<comment type="caution">
    <text evidence="2">The sequence shown here is derived from an EMBL/GenBank/DDBJ whole genome shotgun (WGS) entry which is preliminary data.</text>
</comment>
<reference evidence="2 3" key="1">
    <citation type="submission" date="2019-10" db="EMBL/GenBank/DDBJ databases">
        <authorList>
            <person name="Palmer J.M."/>
        </authorList>
    </citation>
    <scope>NUCLEOTIDE SEQUENCE [LARGE SCALE GENOMIC DNA]</scope>
    <source>
        <strain evidence="2 3">TWF694</strain>
    </source>
</reference>
<feature type="compositionally biased region" description="Polar residues" evidence="1">
    <location>
        <begin position="237"/>
        <end position="250"/>
    </location>
</feature>
<evidence type="ECO:0000313" key="3">
    <source>
        <dbReference type="Proteomes" id="UP001365542"/>
    </source>
</evidence>